<dbReference type="Proteomes" id="UP000828390">
    <property type="component" value="Unassembled WGS sequence"/>
</dbReference>
<evidence type="ECO:0000313" key="2">
    <source>
        <dbReference type="Proteomes" id="UP000828390"/>
    </source>
</evidence>
<reference evidence="1" key="1">
    <citation type="journal article" date="2019" name="bioRxiv">
        <title>The Genome of the Zebra Mussel, Dreissena polymorpha: A Resource for Invasive Species Research.</title>
        <authorList>
            <person name="McCartney M.A."/>
            <person name="Auch B."/>
            <person name="Kono T."/>
            <person name="Mallez S."/>
            <person name="Zhang Y."/>
            <person name="Obille A."/>
            <person name="Becker A."/>
            <person name="Abrahante J.E."/>
            <person name="Garbe J."/>
            <person name="Badalamenti J.P."/>
            <person name="Herman A."/>
            <person name="Mangelson H."/>
            <person name="Liachko I."/>
            <person name="Sullivan S."/>
            <person name="Sone E.D."/>
            <person name="Koren S."/>
            <person name="Silverstein K.A.T."/>
            <person name="Beckman K.B."/>
            <person name="Gohl D.M."/>
        </authorList>
    </citation>
    <scope>NUCLEOTIDE SEQUENCE</scope>
    <source>
        <strain evidence="1">Duluth1</strain>
        <tissue evidence="1">Whole animal</tissue>
    </source>
</reference>
<evidence type="ECO:0000313" key="1">
    <source>
        <dbReference type="EMBL" id="KAH3814455.1"/>
    </source>
</evidence>
<sequence length="110" mass="12375">MFDGTAYIKLRSPQDHYYSLENHRPTRGAPDLVMGPCIVEIDRIVRDVQYQFEVHRCKKEKGNLQGCSANSDGRTDGQTAEITTVKKAWEIFAVVVEAEEAVAITTTINM</sequence>
<comment type="caution">
    <text evidence="1">The sequence shown here is derived from an EMBL/GenBank/DDBJ whole genome shotgun (WGS) entry which is preliminary data.</text>
</comment>
<accession>A0A9D4GGA6</accession>
<gene>
    <name evidence="1" type="ORF">DPMN_142956</name>
</gene>
<name>A0A9D4GGA6_DREPO</name>
<dbReference type="AlphaFoldDB" id="A0A9D4GGA6"/>
<organism evidence="1 2">
    <name type="scientific">Dreissena polymorpha</name>
    <name type="common">Zebra mussel</name>
    <name type="synonym">Mytilus polymorpha</name>
    <dbReference type="NCBI Taxonomy" id="45954"/>
    <lineage>
        <taxon>Eukaryota</taxon>
        <taxon>Metazoa</taxon>
        <taxon>Spiralia</taxon>
        <taxon>Lophotrochozoa</taxon>
        <taxon>Mollusca</taxon>
        <taxon>Bivalvia</taxon>
        <taxon>Autobranchia</taxon>
        <taxon>Heteroconchia</taxon>
        <taxon>Euheterodonta</taxon>
        <taxon>Imparidentia</taxon>
        <taxon>Neoheterodontei</taxon>
        <taxon>Myida</taxon>
        <taxon>Dreissenoidea</taxon>
        <taxon>Dreissenidae</taxon>
        <taxon>Dreissena</taxon>
    </lineage>
</organism>
<proteinExistence type="predicted"/>
<keyword evidence="2" id="KW-1185">Reference proteome</keyword>
<protein>
    <submittedName>
        <fullName evidence="1">Uncharacterized protein</fullName>
    </submittedName>
</protein>
<dbReference type="EMBL" id="JAIWYP010000006">
    <property type="protein sequence ID" value="KAH3814455.1"/>
    <property type="molecule type" value="Genomic_DNA"/>
</dbReference>
<reference evidence="1" key="2">
    <citation type="submission" date="2020-11" db="EMBL/GenBank/DDBJ databases">
        <authorList>
            <person name="McCartney M.A."/>
            <person name="Auch B."/>
            <person name="Kono T."/>
            <person name="Mallez S."/>
            <person name="Becker A."/>
            <person name="Gohl D.M."/>
            <person name="Silverstein K.A.T."/>
            <person name="Koren S."/>
            <person name="Bechman K.B."/>
            <person name="Herman A."/>
            <person name="Abrahante J.E."/>
            <person name="Garbe J."/>
        </authorList>
    </citation>
    <scope>NUCLEOTIDE SEQUENCE</scope>
    <source>
        <strain evidence="1">Duluth1</strain>
        <tissue evidence="1">Whole animal</tissue>
    </source>
</reference>